<reference evidence="1" key="2">
    <citation type="journal article" date="2022" name="Microbiol. Resour. Announc.">
        <title>Whole-Genome Sequence of Entomortierella parvispora E1425, a Mucoromycotan Fungus Associated with Burkholderiaceae-Related Endosymbiotic Bacteria.</title>
        <authorList>
            <person name="Herlambang A."/>
            <person name="Guo Y."/>
            <person name="Takashima Y."/>
            <person name="Narisawa K."/>
            <person name="Ohta H."/>
            <person name="Nishizawa T."/>
        </authorList>
    </citation>
    <scope>NUCLEOTIDE SEQUENCE</scope>
    <source>
        <strain evidence="1">E1425</strain>
    </source>
</reference>
<gene>
    <name evidence="1" type="ORF">EMPS_08072</name>
</gene>
<evidence type="ECO:0000313" key="2">
    <source>
        <dbReference type="Proteomes" id="UP000827284"/>
    </source>
</evidence>
<accession>A0A9P3LYZ3</accession>
<proteinExistence type="predicted"/>
<dbReference type="Proteomes" id="UP000827284">
    <property type="component" value="Unassembled WGS sequence"/>
</dbReference>
<protein>
    <submittedName>
        <fullName evidence="1">Uncharacterized protein</fullName>
    </submittedName>
</protein>
<reference evidence="1" key="1">
    <citation type="submission" date="2021-11" db="EMBL/GenBank/DDBJ databases">
        <authorList>
            <person name="Herlambang A."/>
            <person name="Guo Y."/>
            <person name="Takashima Y."/>
            <person name="Nishizawa T."/>
        </authorList>
    </citation>
    <scope>NUCLEOTIDE SEQUENCE</scope>
    <source>
        <strain evidence="1">E1425</strain>
    </source>
</reference>
<organism evidence="1 2">
    <name type="scientific">Entomortierella parvispora</name>
    <dbReference type="NCBI Taxonomy" id="205924"/>
    <lineage>
        <taxon>Eukaryota</taxon>
        <taxon>Fungi</taxon>
        <taxon>Fungi incertae sedis</taxon>
        <taxon>Mucoromycota</taxon>
        <taxon>Mortierellomycotina</taxon>
        <taxon>Mortierellomycetes</taxon>
        <taxon>Mortierellales</taxon>
        <taxon>Mortierellaceae</taxon>
        <taxon>Entomortierella</taxon>
    </lineage>
</organism>
<evidence type="ECO:0000313" key="1">
    <source>
        <dbReference type="EMBL" id="GJJ75714.1"/>
    </source>
</evidence>
<name>A0A9P3LYZ3_9FUNG</name>
<comment type="caution">
    <text evidence="1">The sequence shown here is derived from an EMBL/GenBank/DDBJ whole genome shotgun (WGS) entry which is preliminary data.</text>
</comment>
<dbReference type="OrthoDB" id="2434907at2759"/>
<dbReference type="AlphaFoldDB" id="A0A9P3LYZ3"/>
<dbReference type="EMBL" id="BQFW01000011">
    <property type="protein sequence ID" value="GJJ75714.1"/>
    <property type="molecule type" value="Genomic_DNA"/>
</dbReference>
<sequence length="131" mass="14763">MAFADRGQAANAGTHSDVDELPLMSPGLFSHALCKIGFYCIDYLTATSDEEQAFPNRCVSVDPKLQEDDFGADWRTDLAAAVCGKRTAALERKRVRSRTMNQDHLASYGMTRDPWFDTLDRLSRWDEVARK</sequence>
<keyword evidence="2" id="KW-1185">Reference proteome</keyword>